<evidence type="ECO:0000313" key="3">
    <source>
        <dbReference type="Proteomes" id="UP000666915"/>
    </source>
</evidence>
<feature type="transmembrane region" description="Helical" evidence="1">
    <location>
        <begin position="187"/>
        <end position="205"/>
    </location>
</feature>
<evidence type="ECO:0000256" key="1">
    <source>
        <dbReference type="SAM" id="Phobius"/>
    </source>
</evidence>
<organism evidence="2 3">
    <name type="scientific">Actinomadura nitritigenes</name>
    <dbReference type="NCBI Taxonomy" id="134602"/>
    <lineage>
        <taxon>Bacteria</taxon>
        <taxon>Bacillati</taxon>
        <taxon>Actinomycetota</taxon>
        <taxon>Actinomycetes</taxon>
        <taxon>Streptosporangiales</taxon>
        <taxon>Thermomonosporaceae</taxon>
        <taxon>Actinomadura</taxon>
    </lineage>
</organism>
<dbReference type="EMBL" id="JAGEOK010000005">
    <property type="protein sequence ID" value="MBO2437516.1"/>
    <property type="molecule type" value="Genomic_DNA"/>
</dbReference>
<dbReference type="Proteomes" id="UP000666915">
    <property type="component" value="Unassembled WGS sequence"/>
</dbReference>
<feature type="transmembrane region" description="Helical" evidence="1">
    <location>
        <begin position="67"/>
        <end position="91"/>
    </location>
</feature>
<evidence type="ECO:0000313" key="2">
    <source>
        <dbReference type="EMBL" id="MBO2437516.1"/>
    </source>
</evidence>
<feature type="transmembrane region" description="Helical" evidence="1">
    <location>
        <begin position="12"/>
        <end position="32"/>
    </location>
</feature>
<comment type="caution">
    <text evidence="2">The sequence shown here is derived from an EMBL/GenBank/DDBJ whole genome shotgun (WGS) entry which is preliminary data.</text>
</comment>
<sequence>MIWLTWRQFRVQALVAAVALVLIAAYLVYLGTDIRDAHDAYRARCAGRPADCPPALAQFRGDYESTLLFLAAGLQLIPVVIGTFWGAPLIARELETGTHRLVWNQSVTRRRWLAVKLAFVALAGAALTGAASALLTWAARPFDEATDDRFSTIVFGARDIAPVGYAVLAFTLGTVVGLLVRRTLPAMAVTGVAFIVLQFVFPNTVRPHLLPPERATLPMTAQAINGAQNMGSVTGGAVVHGLAVPGSPGAWVSGTSPFRTADGRTLSGARFNACLNSPPRTGAGGRFGDTAVCLGRLHLHVDVAYQPRSRYWAFQGLETAAYLLLAGLLTAFGLWRVRHRVS</sequence>
<gene>
    <name evidence="2" type="ORF">J4557_08300</name>
</gene>
<feature type="transmembrane region" description="Helical" evidence="1">
    <location>
        <begin position="112"/>
        <end position="140"/>
    </location>
</feature>
<protein>
    <submittedName>
        <fullName evidence="2">ABC transporter permease subunit</fullName>
    </submittedName>
</protein>
<keyword evidence="1" id="KW-1133">Transmembrane helix</keyword>
<name>A0ABS3QU50_9ACTN</name>
<dbReference type="RefSeq" id="WP_208265856.1">
    <property type="nucleotide sequence ID" value="NZ_BAAAGM010000035.1"/>
</dbReference>
<keyword evidence="1" id="KW-0812">Transmembrane</keyword>
<reference evidence="2 3" key="1">
    <citation type="submission" date="2021-03" db="EMBL/GenBank/DDBJ databases">
        <authorList>
            <person name="Kanchanasin P."/>
            <person name="Saeng-In P."/>
            <person name="Phongsopitanun W."/>
            <person name="Yuki M."/>
            <person name="Kudo T."/>
            <person name="Ohkuma M."/>
            <person name="Tanasupawat S."/>
        </authorList>
    </citation>
    <scope>NUCLEOTIDE SEQUENCE [LARGE SCALE GENOMIC DNA]</scope>
    <source>
        <strain evidence="2 3">L46</strain>
    </source>
</reference>
<accession>A0ABS3QU50</accession>
<feature type="transmembrane region" description="Helical" evidence="1">
    <location>
        <begin position="160"/>
        <end position="180"/>
    </location>
</feature>
<keyword evidence="3" id="KW-1185">Reference proteome</keyword>
<keyword evidence="1" id="KW-0472">Membrane</keyword>
<feature type="transmembrane region" description="Helical" evidence="1">
    <location>
        <begin position="319"/>
        <end position="337"/>
    </location>
</feature>
<proteinExistence type="predicted"/>